<dbReference type="InterPro" id="IPR014985">
    <property type="entry name" value="WbqC"/>
</dbReference>
<evidence type="ECO:0008006" key="3">
    <source>
        <dbReference type="Google" id="ProtNLM"/>
    </source>
</evidence>
<dbReference type="EMBL" id="MGHL01000007">
    <property type="protein sequence ID" value="OGM69898.1"/>
    <property type="molecule type" value="Genomic_DNA"/>
</dbReference>
<sequence length="255" mass="29716">MPERPERIVSIRQPAYLPGIVYFDQLLQADAHAIYDNVQYERRHYGNRNRIRSASHPNGWQWLTVPVTTKGQRDQWYMDTRIDNSRHWAQDHWKAILLNYARAPYFQRYADFFEDLYCQEWTNLADLDTAIIRFLNKQLGVKTKIVLASQLKTGTSFEDKNQRLIEIAKELGATTYVTVKGTSSYIDPEKFREANLTLLWHQFTHPVYSQFQGDFIPGMSVVDLLMNCGPDSGEIIRANMQKPTPTFQDHSPVTP</sequence>
<comment type="caution">
    <text evidence="1">The sequence shown here is derived from an EMBL/GenBank/DDBJ whole genome shotgun (WGS) entry which is preliminary data.</text>
</comment>
<proteinExistence type="predicted"/>
<dbReference type="Proteomes" id="UP000178429">
    <property type="component" value="Unassembled WGS sequence"/>
</dbReference>
<evidence type="ECO:0000313" key="2">
    <source>
        <dbReference type="Proteomes" id="UP000178429"/>
    </source>
</evidence>
<dbReference type="Pfam" id="PF08889">
    <property type="entry name" value="WbqC"/>
    <property type="match status" value="1"/>
</dbReference>
<organism evidence="1 2">
    <name type="scientific">Candidatus Woesebacteria bacterium RIFCSPLOWO2_01_FULL_44_14</name>
    <dbReference type="NCBI Taxonomy" id="1802525"/>
    <lineage>
        <taxon>Bacteria</taxon>
        <taxon>Candidatus Woeseibacteriota</taxon>
    </lineage>
</organism>
<gene>
    <name evidence="1" type="ORF">A2975_04795</name>
</gene>
<evidence type="ECO:0000313" key="1">
    <source>
        <dbReference type="EMBL" id="OGM69898.1"/>
    </source>
</evidence>
<dbReference type="STRING" id="1802525.A2975_04795"/>
<reference evidence="1 2" key="1">
    <citation type="journal article" date="2016" name="Nat. Commun.">
        <title>Thousands of microbial genomes shed light on interconnected biogeochemical processes in an aquifer system.</title>
        <authorList>
            <person name="Anantharaman K."/>
            <person name="Brown C.T."/>
            <person name="Hug L.A."/>
            <person name="Sharon I."/>
            <person name="Castelle C.J."/>
            <person name="Probst A.J."/>
            <person name="Thomas B.C."/>
            <person name="Singh A."/>
            <person name="Wilkins M.J."/>
            <person name="Karaoz U."/>
            <person name="Brodie E.L."/>
            <person name="Williams K.H."/>
            <person name="Hubbard S.S."/>
            <person name="Banfield J.F."/>
        </authorList>
    </citation>
    <scope>NUCLEOTIDE SEQUENCE [LARGE SCALE GENOMIC DNA]</scope>
</reference>
<accession>A0A1F8C2R0</accession>
<protein>
    <recommendedName>
        <fullName evidence="3">WbqC-like protein</fullName>
    </recommendedName>
</protein>
<name>A0A1F8C2R0_9BACT</name>
<dbReference type="AlphaFoldDB" id="A0A1F8C2R0"/>